<name>A0A9Q0S780_9DIPT</name>
<comment type="caution">
    <text evidence="1">The sequence shown here is derived from an EMBL/GenBank/DDBJ whole genome shotgun (WGS) entry which is preliminary data.</text>
</comment>
<dbReference type="EMBL" id="WJQU01000001">
    <property type="protein sequence ID" value="KAJ6647874.1"/>
    <property type="molecule type" value="Genomic_DNA"/>
</dbReference>
<dbReference type="Proteomes" id="UP001151699">
    <property type="component" value="Chromosome A"/>
</dbReference>
<dbReference type="AlphaFoldDB" id="A0A9Q0S780"/>
<evidence type="ECO:0000313" key="1">
    <source>
        <dbReference type="EMBL" id="KAJ6647874.1"/>
    </source>
</evidence>
<protein>
    <submittedName>
        <fullName evidence="1">Uncharacterized protein</fullName>
    </submittedName>
</protein>
<sequence length="75" mass="8966">MLSLAALEYHRNKVYMKITRQRLRDALDPFDMPDERFREMYRLPRCLALEFLRILSDHISDNNLCPDVPLTISVE</sequence>
<reference evidence="1" key="1">
    <citation type="submission" date="2022-07" db="EMBL/GenBank/DDBJ databases">
        <authorList>
            <person name="Trinca V."/>
            <person name="Uliana J.V.C."/>
            <person name="Torres T.T."/>
            <person name="Ward R.J."/>
            <person name="Monesi N."/>
        </authorList>
    </citation>
    <scope>NUCLEOTIDE SEQUENCE</scope>
    <source>
        <strain evidence="1">HSMRA1968</strain>
        <tissue evidence="1">Whole embryos</tissue>
    </source>
</reference>
<keyword evidence="2" id="KW-1185">Reference proteome</keyword>
<proteinExistence type="predicted"/>
<gene>
    <name evidence="1" type="ORF">Bhyg_03097</name>
</gene>
<dbReference type="OrthoDB" id="8030048at2759"/>
<organism evidence="1 2">
    <name type="scientific">Pseudolycoriella hygida</name>
    <dbReference type="NCBI Taxonomy" id="35572"/>
    <lineage>
        <taxon>Eukaryota</taxon>
        <taxon>Metazoa</taxon>
        <taxon>Ecdysozoa</taxon>
        <taxon>Arthropoda</taxon>
        <taxon>Hexapoda</taxon>
        <taxon>Insecta</taxon>
        <taxon>Pterygota</taxon>
        <taxon>Neoptera</taxon>
        <taxon>Endopterygota</taxon>
        <taxon>Diptera</taxon>
        <taxon>Nematocera</taxon>
        <taxon>Sciaroidea</taxon>
        <taxon>Sciaridae</taxon>
        <taxon>Pseudolycoriella</taxon>
    </lineage>
</organism>
<accession>A0A9Q0S780</accession>
<evidence type="ECO:0000313" key="2">
    <source>
        <dbReference type="Proteomes" id="UP001151699"/>
    </source>
</evidence>